<proteinExistence type="predicted"/>
<evidence type="ECO:0000313" key="1">
    <source>
        <dbReference type="EMBL" id="MFC4097205.1"/>
    </source>
</evidence>
<evidence type="ECO:0000313" key="2">
    <source>
        <dbReference type="Proteomes" id="UP001595814"/>
    </source>
</evidence>
<dbReference type="RefSeq" id="WP_192461908.1">
    <property type="nucleotide sequence ID" value="NZ_JACYFJ010000002.1"/>
</dbReference>
<comment type="caution">
    <text evidence="1">The sequence shown here is derived from an EMBL/GenBank/DDBJ whole genome shotgun (WGS) entry which is preliminary data.</text>
</comment>
<dbReference type="Proteomes" id="UP001595814">
    <property type="component" value="Unassembled WGS sequence"/>
</dbReference>
<sequence>MNKLLPLCFLSYGIQLSIAQEYRFLGSYTQGGTPEYFDKKDMVSPESLNMIDDVLPKRYRVPQLSPQ</sequence>
<reference evidence="2" key="1">
    <citation type="journal article" date="2019" name="Int. J. Syst. Evol. Microbiol.">
        <title>The Global Catalogue of Microorganisms (GCM) 10K type strain sequencing project: providing services to taxonomists for standard genome sequencing and annotation.</title>
        <authorList>
            <consortium name="The Broad Institute Genomics Platform"/>
            <consortium name="The Broad Institute Genome Sequencing Center for Infectious Disease"/>
            <person name="Wu L."/>
            <person name="Ma J."/>
        </authorList>
    </citation>
    <scope>NUCLEOTIDE SEQUENCE [LARGE SCALE GENOMIC DNA]</scope>
    <source>
        <strain evidence="2">CECT 7477</strain>
    </source>
</reference>
<protein>
    <submittedName>
        <fullName evidence="1">Uncharacterized protein</fullName>
    </submittedName>
</protein>
<name>A0ABV8JWF7_9FLAO</name>
<gene>
    <name evidence="1" type="ORF">ACFOUT_15040</name>
</gene>
<dbReference type="EMBL" id="JBHSAW010000010">
    <property type="protein sequence ID" value="MFC4097205.1"/>
    <property type="molecule type" value="Genomic_DNA"/>
</dbReference>
<accession>A0ABV8JWF7</accession>
<organism evidence="1 2">
    <name type="scientific">Euzebyella saccharophila</name>
    <dbReference type="NCBI Taxonomy" id="679664"/>
    <lineage>
        <taxon>Bacteria</taxon>
        <taxon>Pseudomonadati</taxon>
        <taxon>Bacteroidota</taxon>
        <taxon>Flavobacteriia</taxon>
        <taxon>Flavobacteriales</taxon>
        <taxon>Flavobacteriaceae</taxon>
        <taxon>Euzebyella</taxon>
    </lineage>
</organism>
<keyword evidence="2" id="KW-1185">Reference proteome</keyword>